<evidence type="ECO:0000256" key="5">
    <source>
        <dbReference type="ARBA" id="ARBA00023124"/>
    </source>
</evidence>
<reference evidence="9 10" key="1">
    <citation type="submission" date="2018-07" db="EMBL/GenBank/DDBJ databases">
        <title>Halomonas rutogse sp. nov., isolated from Lake TangqianCo on Tibetan Plateau.</title>
        <authorList>
            <person name="Lu H."/>
            <person name="Xing P."/>
            <person name="Wu Q."/>
        </authorList>
    </citation>
    <scope>NUCLEOTIDE SEQUENCE [LARGE SCALE GENOMIC DNA]</scope>
    <source>
        <strain evidence="9 10">TQ8S</strain>
    </source>
</reference>
<comment type="similarity">
    <text evidence="1 8">Belongs to the SOS response-associated peptidase family.</text>
</comment>
<keyword evidence="2 8" id="KW-0645">Protease</keyword>
<dbReference type="EC" id="3.4.-.-" evidence="8"/>
<accession>A0A368TV46</accession>
<proteinExistence type="inferred from homology"/>
<dbReference type="SUPFAM" id="SSF143081">
    <property type="entry name" value="BB1717-like"/>
    <property type="match status" value="1"/>
</dbReference>
<sequence>MTGRLHVHGFNPTRLLPMLELSQALIESPNLAPRQPISAIRREGSVTCLTTLFWGLTPPWLNVLDHAPHCARAESLESRSMFREAFHARRCLIPVTGVYIWKSRPRAKQPFLVTEVGRAPLLLAGIWCRYHTSLTQFNDSTALITVPANAWLSRLTDRLPAIIAPEQAASWLDPVTPVEEVAALLTPAPLELLGAFPVSTRVNNPAYQSSDCAYPVGSMLRWASTQEL</sequence>
<dbReference type="GO" id="GO:0006508">
    <property type="term" value="P:proteolysis"/>
    <property type="evidence" value="ECO:0007669"/>
    <property type="project" value="UniProtKB-KW"/>
</dbReference>
<name>A0A368TV46_9GAMM</name>
<dbReference type="GO" id="GO:0008233">
    <property type="term" value="F:peptidase activity"/>
    <property type="evidence" value="ECO:0007669"/>
    <property type="project" value="UniProtKB-KW"/>
</dbReference>
<dbReference type="PANTHER" id="PTHR13604:SF0">
    <property type="entry name" value="ABASIC SITE PROCESSING PROTEIN HMCES"/>
    <property type="match status" value="1"/>
</dbReference>
<dbReference type="PANTHER" id="PTHR13604">
    <property type="entry name" value="DC12-RELATED"/>
    <property type="match status" value="1"/>
</dbReference>
<organism evidence="9 10">
    <name type="scientific">Vreelandella rituensis</name>
    <dbReference type="NCBI Taxonomy" id="2282306"/>
    <lineage>
        <taxon>Bacteria</taxon>
        <taxon>Pseudomonadati</taxon>
        <taxon>Pseudomonadota</taxon>
        <taxon>Gammaproteobacteria</taxon>
        <taxon>Oceanospirillales</taxon>
        <taxon>Halomonadaceae</taxon>
        <taxon>Vreelandella</taxon>
    </lineage>
</organism>
<dbReference type="AlphaFoldDB" id="A0A368TV46"/>
<keyword evidence="4 8" id="KW-0378">Hydrolase</keyword>
<dbReference type="OrthoDB" id="6192129at2"/>
<evidence type="ECO:0000256" key="3">
    <source>
        <dbReference type="ARBA" id="ARBA00022763"/>
    </source>
</evidence>
<evidence type="ECO:0000256" key="6">
    <source>
        <dbReference type="ARBA" id="ARBA00023125"/>
    </source>
</evidence>
<dbReference type="InterPro" id="IPR036590">
    <property type="entry name" value="SRAP-like"/>
</dbReference>
<evidence type="ECO:0000256" key="2">
    <source>
        <dbReference type="ARBA" id="ARBA00022670"/>
    </source>
</evidence>
<protein>
    <recommendedName>
        <fullName evidence="8">Abasic site processing protein</fullName>
        <ecNumber evidence="8">3.4.-.-</ecNumber>
    </recommendedName>
</protein>
<evidence type="ECO:0000256" key="4">
    <source>
        <dbReference type="ARBA" id="ARBA00022801"/>
    </source>
</evidence>
<keyword evidence="3" id="KW-0227">DNA damage</keyword>
<evidence type="ECO:0000256" key="8">
    <source>
        <dbReference type="RuleBase" id="RU364100"/>
    </source>
</evidence>
<dbReference type="Proteomes" id="UP000253204">
    <property type="component" value="Unassembled WGS sequence"/>
</dbReference>
<dbReference type="GO" id="GO:0016829">
    <property type="term" value="F:lyase activity"/>
    <property type="evidence" value="ECO:0007669"/>
    <property type="project" value="UniProtKB-KW"/>
</dbReference>
<evidence type="ECO:0000313" key="10">
    <source>
        <dbReference type="Proteomes" id="UP000253204"/>
    </source>
</evidence>
<evidence type="ECO:0000256" key="1">
    <source>
        <dbReference type="ARBA" id="ARBA00008136"/>
    </source>
</evidence>
<dbReference type="EMBL" id="QPIJ01000038">
    <property type="protein sequence ID" value="RCV88530.1"/>
    <property type="molecule type" value="Genomic_DNA"/>
</dbReference>
<dbReference type="InterPro" id="IPR003738">
    <property type="entry name" value="SRAP"/>
</dbReference>
<evidence type="ECO:0000313" key="9">
    <source>
        <dbReference type="EMBL" id="RCV88530.1"/>
    </source>
</evidence>
<gene>
    <name evidence="9" type="ORF">DU506_14450</name>
</gene>
<evidence type="ECO:0000256" key="7">
    <source>
        <dbReference type="ARBA" id="ARBA00023239"/>
    </source>
</evidence>
<dbReference type="GO" id="GO:0106300">
    <property type="term" value="P:protein-DNA covalent cross-linking repair"/>
    <property type="evidence" value="ECO:0007669"/>
    <property type="project" value="InterPro"/>
</dbReference>
<keyword evidence="5" id="KW-0190">Covalent protein-DNA linkage</keyword>
<keyword evidence="10" id="KW-1185">Reference proteome</keyword>
<comment type="caution">
    <text evidence="9">The sequence shown here is derived from an EMBL/GenBank/DDBJ whole genome shotgun (WGS) entry which is preliminary data.</text>
</comment>
<dbReference type="Pfam" id="PF02586">
    <property type="entry name" value="SRAP"/>
    <property type="match status" value="1"/>
</dbReference>
<keyword evidence="7" id="KW-0456">Lyase</keyword>
<dbReference type="GO" id="GO:0003697">
    <property type="term" value="F:single-stranded DNA binding"/>
    <property type="evidence" value="ECO:0007669"/>
    <property type="project" value="InterPro"/>
</dbReference>
<dbReference type="Gene3D" id="3.90.1680.10">
    <property type="entry name" value="SOS response associated peptidase-like"/>
    <property type="match status" value="1"/>
</dbReference>
<dbReference type="RefSeq" id="WP_114487614.1">
    <property type="nucleotide sequence ID" value="NZ_CBCSHM010000047.1"/>
</dbReference>
<keyword evidence="6" id="KW-0238">DNA-binding</keyword>